<evidence type="ECO:0000256" key="1">
    <source>
        <dbReference type="ARBA" id="ARBA00001946"/>
    </source>
</evidence>
<evidence type="ECO:0000256" key="6">
    <source>
        <dbReference type="ARBA" id="ARBA00022741"/>
    </source>
</evidence>
<dbReference type="GeneID" id="76424069"/>
<keyword evidence="3" id="KW-0808">Transferase</keyword>
<dbReference type="InterPro" id="IPR052038">
    <property type="entry name" value="Type-VII_TA_antitoxin"/>
</dbReference>
<dbReference type="GO" id="GO:0005524">
    <property type="term" value="F:ATP binding"/>
    <property type="evidence" value="ECO:0007669"/>
    <property type="project" value="UniProtKB-KW"/>
</dbReference>
<keyword evidence="6" id="KW-0547">Nucleotide-binding</keyword>
<keyword evidence="15" id="KW-1185">Reference proteome</keyword>
<dbReference type="AlphaFoldDB" id="A0A8A3S5V9"/>
<evidence type="ECO:0000256" key="12">
    <source>
        <dbReference type="ARBA" id="ARBA00048696"/>
    </source>
</evidence>
<feature type="domain" description="Polymerase nucleotidyl transferase" evidence="13">
    <location>
        <begin position="13"/>
        <end position="94"/>
    </location>
</feature>
<evidence type="ECO:0000256" key="5">
    <source>
        <dbReference type="ARBA" id="ARBA00022723"/>
    </source>
</evidence>
<keyword evidence="5" id="KW-0479">Metal-binding</keyword>
<evidence type="ECO:0000256" key="4">
    <source>
        <dbReference type="ARBA" id="ARBA00022695"/>
    </source>
</evidence>
<dbReference type="EC" id="2.7.7.108" evidence="9"/>
<reference evidence="14" key="2">
    <citation type="submission" date="2019-02" db="EMBL/GenBank/DDBJ databases">
        <authorList>
            <person name="Chen S.-C."/>
            <person name="Chien H.-H."/>
            <person name="Lai M.-C."/>
        </authorList>
    </citation>
    <scope>NUCLEOTIDE SEQUENCE</scope>
    <source>
        <strain evidence="14">N2F9704</strain>
    </source>
</reference>
<dbReference type="GO" id="GO:0046872">
    <property type="term" value="F:metal ion binding"/>
    <property type="evidence" value="ECO:0007669"/>
    <property type="project" value="UniProtKB-KW"/>
</dbReference>
<dbReference type="PANTHER" id="PTHR33571:SF14">
    <property type="entry name" value="PROTEIN ADENYLYLTRANSFERASE MJ0435-RELATED"/>
    <property type="match status" value="1"/>
</dbReference>
<comment type="catalytic activity">
    <reaction evidence="11">
        <text>O-(5'-adenylyl)-L-tyrosyl-[protein] + ATP = O-[5'-(adenylyl-(5'-&gt;3')-adenylyl)]-L-tyrosyl-[protein] + diphosphate</text>
        <dbReference type="Rhea" id="RHEA:66528"/>
        <dbReference type="Rhea" id="RHEA-COMP:13846"/>
        <dbReference type="Rhea" id="RHEA-COMP:17046"/>
        <dbReference type="ChEBI" id="CHEBI:30616"/>
        <dbReference type="ChEBI" id="CHEBI:33019"/>
        <dbReference type="ChEBI" id="CHEBI:83624"/>
        <dbReference type="ChEBI" id="CHEBI:167160"/>
    </reaction>
</comment>
<evidence type="ECO:0000256" key="7">
    <source>
        <dbReference type="ARBA" id="ARBA00022840"/>
    </source>
</evidence>
<dbReference type="Gene3D" id="3.30.460.10">
    <property type="entry name" value="Beta Polymerase, domain 2"/>
    <property type="match status" value="1"/>
</dbReference>
<evidence type="ECO:0000256" key="9">
    <source>
        <dbReference type="ARBA" id="ARBA00034531"/>
    </source>
</evidence>
<organism evidence="14 15">
    <name type="scientific">Methanofollis aquaemaris</name>
    <dbReference type="NCBI Taxonomy" id="126734"/>
    <lineage>
        <taxon>Archaea</taxon>
        <taxon>Methanobacteriati</taxon>
        <taxon>Methanobacteriota</taxon>
        <taxon>Stenosarchaea group</taxon>
        <taxon>Methanomicrobia</taxon>
        <taxon>Methanomicrobiales</taxon>
        <taxon>Methanomicrobiaceae</taxon>
        <taxon>Methanofollis</taxon>
    </lineage>
</organism>
<evidence type="ECO:0000256" key="8">
    <source>
        <dbReference type="ARBA" id="ARBA00022842"/>
    </source>
</evidence>
<dbReference type="Pfam" id="PF01909">
    <property type="entry name" value="NTP_transf_2"/>
    <property type="match status" value="1"/>
</dbReference>
<proteinExistence type="inferred from homology"/>
<protein>
    <recommendedName>
        <fullName evidence="9">protein adenylyltransferase</fullName>
        <ecNumber evidence="9">2.7.7.108</ecNumber>
    </recommendedName>
</protein>
<name>A0A8A3S5V9_9EURY</name>
<keyword evidence="8" id="KW-0460">Magnesium</keyword>
<dbReference type="PANTHER" id="PTHR33571">
    <property type="entry name" value="SSL8005 PROTEIN"/>
    <property type="match status" value="1"/>
</dbReference>
<dbReference type="KEGG" id="maqe:RJ40_06855"/>
<sequence>MKSREEVLATLASLKDELSIRFHVRRIGVFGSVSRGEQTPESDIDILVEFSRPVGFFTFMELEAFLSEHLAAPVDLVTPDAVKPVMKERIAAETAYV</sequence>
<dbReference type="CDD" id="cd05403">
    <property type="entry name" value="NT_KNTase_like"/>
    <property type="match status" value="1"/>
</dbReference>
<evidence type="ECO:0000313" key="14">
    <source>
        <dbReference type="EMBL" id="QSZ67239.1"/>
    </source>
</evidence>
<dbReference type="InterPro" id="IPR043519">
    <property type="entry name" value="NT_sf"/>
</dbReference>
<evidence type="ECO:0000313" key="15">
    <source>
        <dbReference type="Proteomes" id="UP001042704"/>
    </source>
</evidence>
<keyword evidence="7" id="KW-0067">ATP-binding</keyword>
<reference evidence="14" key="1">
    <citation type="journal article" date="2001" name="Int. J. Syst. Evol. Microbiol.">
        <title>Methanofollis aquaemaris sp. nov., a methanogen isolated from an aquaculture fish pond.</title>
        <authorList>
            <person name="Lai M.C."/>
            <person name="Chen S.C."/>
        </authorList>
    </citation>
    <scope>NUCLEOTIDE SEQUENCE</scope>
    <source>
        <strain evidence="14">N2F9704</strain>
    </source>
</reference>
<dbReference type="InterPro" id="IPR002934">
    <property type="entry name" value="Polymerase_NTP_transf_dom"/>
</dbReference>
<evidence type="ECO:0000256" key="11">
    <source>
        <dbReference type="ARBA" id="ARBA00047518"/>
    </source>
</evidence>
<evidence type="ECO:0000256" key="3">
    <source>
        <dbReference type="ARBA" id="ARBA00022679"/>
    </source>
</evidence>
<keyword evidence="2" id="KW-1277">Toxin-antitoxin system</keyword>
<comment type="cofactor">
    <cofactor evidence="1">
        <name>Mg(2+)</name>
        <dbReference type="ChEBI" id="CHEBI:18420"/>
    </cofactor>
</comment>
<evidence type="ECO:0000259" key="13">
    <source>
        <dbReference type="Pfam" id="PF01909"/>
    </source>
</evidence>
<dbReference type="Proteomes" id="UP001042704">
    <property type="component" value="Chromosome"/>
</dbReference>
<dbReference type="GO" id="GO:0070733">
    <property type="term" value="F:AMPylase activity"/>
    <property type="evidence" value="ECO:0007669"/>
    <property type="project" value="UniProtKB-EC"/>
</dbReference>
<comment type="similarity">
    <text evidence="10">Belongs to the MntA antitoxin family.</text>
</comment>
<comment type="catalytic activity">
    <reaction evidence="12">
        <text>L-tyrosyl-[protein] + ATP = O-(5'-adenylyl)-L-tyrosyl-[protein] + diphosphate</text>
        <dbReference type="Rhea" id="RHEA:54288"/>
        <dbReference type="Rhea" id="RHEA-COMP:10136"/>
        <dbReference type="Rhea" id="RHEA-COMP:13846"/>
        <dbReference type="ChEBI" id="CHEBI:30616"/>
        <dbReference type="ChEBI" id="CHEBI:33019"/>
        <dbReference type="ChEBI" id="CHEBI:46858"/>
        <dbReference type="ChEBI" id="CHEBI:83624"/>
        <dbReference type="EC" id="2.7.7.108"/>
    </reaction>
</comment>
<keyword evidence="4" id="KW-0548">Nucleotidyltransferase</keyword>
<gene>
    <name evidence="14" type="ORF">RJ40_06855</name>
</gene>
<dbReference type="SUPFAM" id="SSF81301">
    <property type="entry name" value="Nucleotidyltransferase"/>
    <property type="match status" value="1"/>
</dbReference>
<dbReference type="EMBL" id="CP036172">
    <property type="protein sequence ID" value="QSZ67239.1"/>
    <property type="molecule type" value="Genomic_DNA"/>
</dbReference>
<accession>A0A8A3S5V9</accession>
<evidence type="ECO:0000256" key="2">
    <source>
        <dbReference type="ARBA" id="ARBA00022649"/>
    </source>
</evidence>
<dbReference type="RefSeq" id="WP_265580128.1">
    <property type="nucleotide sequence ID" value="NZ_CP036172.1"/>
</dbReference>
<evidence type="ECO:0000256" key="10">
    <source>
        <dbReference type="ARBA" id="ARBA00038276"/>
    </source>
</evidence>